<reference evidence="3 4" key="1">
    <citation type="submission" date="2017-02" db="EMBL/GenBank/DDBJ databases">
        <title>The new phylogeny of genus Mycobacterium.</title>
        <authorList>
            <person name="Tortoli E."/>
            <person name="Trovato A."/>
            <person name="Cirillo D.M."/>
        </authorList>
    </citation>
    <scope>NUCLEOTIDE SEQUENCE [LARGE SCALE GENOMIC DNA]</scope>
    <source>
        <strain evidence="3 4">DSM 45578</strain>
    </source>
</reference>
<evidence type="ECO:0000313" key="4">
    <source>
        <dbReference type="Proteomes" id="UP000192366"/>
    </source>
</evidence>
<keyword evidence="4" id="KW-1185">Reference proteome</keyword>
<feature type="compositionally biased region" description="Acidic residues" evidence="1">
    <location>
        <begin position="172"/>
        <end position="192"/>
    </location>
</feature>
<feature type="compositionally biased region" description="Basic residues" evidence="1">
    <location>
        <begin position="241"/>
        <end position="255"/>
    </location>
</feature>
<gene>
    <name evidence="3" type="ORF">BST17_22860</name>
</gene>
<evidence type="ECO:0000256" key="2">
    <source>
        <dbReference type="SAM" id="Phobius"/>
    </source>
</evidence>
<name>A0A1W9YR50_MYCBA</name>
<dbReference type="RefSeq" id="WP_083061188.1">
    <property type="nucleotide sequence ID" value="NZ_JACKVM010000001.1"/>
</dbReference>
<feature type="region of interest" description="Disordered" evidence="1">
    <location>
        <begin position="143"/>
        <end position="263"/>
    </location>
</feature>
<sequence>MRRGIASLWHASSLVIAGALYFLFVLPRWFELTGQWPTTLGTVMRIVCGVLVALTALPVLLTLRRTRRPELGTPTLALQLRVWSIVGHVAAGALILGAGIAEIWLDLDDAGQWLFGIYGAAAALALLGAFAFYLAFVAELPPPPPKPLAPKREKRSRRRDDEEAEKPAGPESADETASADDSESTADAEPETDAEKVNAEKVDAQSGDPKVTDAQVVENTADEPAAEATEQAGEKAEASKLRNRRPSGKTRRTRSRGGVATED</sequence>
<evidence type="ECO:0000256" key="1">
    <source>
        <dbReference type="SAM" id="MobiDB-lite"/>
    </source>
</evidence>
<evidence type="ECO:0008006" key="5">
    <source>
        <dbReference type="Google" id="ProtNLM"/>
    </source>
</evidence>
<feature type="transmembrane region" description="Helical" evidence="2">
    <location>
        <begin position="7"/>
        <end position="30"/>
    </location>
</feature>
<dbReference type="Pfam" id="PF26307">
    <property type="entry name" value="LUCA"/>
    <property type="match status" value="1"/>
</dbReference>
<keyword evidence="2" id="KW-1133">Transmembrane helix</keyword>
<keyword evidence="2" id="KW-0472">Membrane</keyword>
<keyword evidence="2" id="KW-0812">Transmembrane</keyword>
<evidence type="ECO:0000313" key="3">
    <source>
        <dbReference type="EMBL" id="ORA02523.1"/>
    </source>
</evidence>
<protein>
    <recommendedName>
        <fullName evidence="5">Transmembrane protein</fullName>
    </recommendedName>
</protein>
<feature type="transmembrane region" description="Helical" evidence="2">
    <location>
        <begin position="42"/>
        <end position="61"/>
    </location>
</feature>
<dbReference type="STRING" id="564198.BST17_22860"/>
<accession>A0A1W9YR50</accession>
<feature type="transmembrane region" description="Helical" evidence="2">
    <location>
        <begin position="82"/>
        <end position="101"/>
    </location>
</feature>
<feature type="compositionally biased region" description="Basic and acidic residues" evidence="1">
    <location>
        <begin position="158"/>
        <end position="168"/>
    </location>
</feature>
<comment type="caution">
    <text evidence="3">The sequence shown here is derived from an EMBL/GenBank/DDBJ whole genome shotgun (WGS) entry which is preliminary data.</text>
</comment>
<proteinExistence type="predicted"/>
<dbReference type="AlphaFoldDB" id="A0A1W9YR50"/>
<dbReference type="EMBL" id="MVHJ01000027">
    <property type="protein sequence ID" value="ORA02523.1"/>
    <property type="molecule type" value="Genomic_DNA"/>
</dbReference>
<dbReference type="Proteomes" id="UP000192366">
    <property type="component" value="Unassembled WGS sequence"/>
</dbReference>
<feature type="transmembrane region" description="Helical" evidence="2">
    <location>
        <begin position="113"/>
        <end position="136"/>
    </location>
</feature>
<organism evidence="3 4">
    <name type="scientific">Mycolicibacterium bacteremicum</name>
    <name type="common">Mycobacterium bacteremicum</name>
    <dbReference type="NCBI Taxonomy" id="564198"/>
    <lineage>
        <taxon>Bacteria</taxon>
        <taxon>Bacillati</taxon>
        <taxon>Actinomycetota</taxon>
        <taxon>Actinomycetes</taxon>
        <taxon>Mycobacteriales</taxon>
        <taxon>Mycobacteriaceae</taxon>
        <taxon>Mycolicibacterium</taxon>
    </lineage>
</organism>
<dbReference type="InterPro" id="IPR058689">
    <property type="entry name" value="LUCA"/>
</dbReference>
<dbReference type="OrthoDB" id="4726219at2"/>
<feature type="compositionally biased region" description="Basic and acidic residues" evidence="1">
    <location>
        <begin position="193"/>
        <end position="203"/>
    </location>
</feature>